<comment type="caution">
    <text evidence="1">The sequence shown here is derived from an EMBL/GenBank/DDBJ whole genome shotgun (WGS) entry which is preliminary data.</text>
</comment>
<organism evidence="1 2">
    <name type="scientific">Halocaridina rubra</name>
    <name type="common">Hawaiian red shrimp</name>
    <dbReference type="NCBI Taxonomy" id="373956"/>
    <lineage>
        <taxon>Eukaryota</taxon>
        <taxon>Metazoa</taxon>
        <taxon>Ecdysozoa</taxon>
        <taxon>Arthropoda</taxon>
        <taxon>Crustacea</taxon>
        <taxon>Multicrustacea</taxon>
        <taxon>Malacostraca</taxon>
        <taxon>Eumalacostraca</taxon>
        <taxon>Eucarida</taxon>
        <taxon>Decapoda</taxon>
        <taxon>Pleocyemata</taxon>
        <taxon>Caridea</taxon>
        <taxon>Atyoidea</taxon>
        <taxon>Atyidae</taxon>
        <taxon>Halocaridina</taxon>
    </lineage>
</organism>
<keyword evidence="2" id="KW-1185">Reference proteome</keyword>
<evidence type="ECO:0000313" key="2">
    <source>
        <dbReference type="Proteomes" id="UP001381693"/>
    </source>
</evidence>
<protein>
    <submittedName>
        <fullName evidence="1">Uncharacterized protein</fullName>
    </submittedName>
</protein>
<reference evidence="1 2" key="1">
    <citation type="submission" date="2023-11" db="EMBL/GenBank/DDBJ databases">
        <title>Halocaridina rubra genome assembly.</title>
        <authorList>
            <person name="Smith C."/>
        </authorList>
    </citation>
    <scope>NUCLEOTIDE SEQUENCE [LARGE SCALE GENOMIC DNA]</scope>
    <source>
        <strain evidence="1">EP-1</strain>
        <tissue evidence="1">Whole</tissue>
    </source>
</reference>
<dbReference type="EMBL" id="JAXCGZ010022937">
    <property type="protein sequence ID" value="KAK7020685.1"/>
    <property type="molecule type" value="Genomic_DNA"/>
</dbReference>
<evidence type="ECO:0000313" key="1">
    <source>
        <dbReference type="EMBL" id="KAK7020685.1"/>
    </source>
</evidence>
<accession>A0AAN8WCQ9</accession>
<name>A0AAN8WCQ9_HALRR</name>
<dbReference type="Proteomes" id="UP001381693">
    <property type="component" value="Unassembled WGS sequence"/>
</dbReference>
<proteinExistence type="predicted"/>
<dbReference type="AlphaFoldDB" id="A0AAN8WCQ9"/>
<sequence>MVAPEHINCYKAKDIGKEIIAESLKYIETFGELKVRHNKRGTPMSSTTASVKVGDDIIHIDSTQLFQRTICTVKAKYLRKLNNKQCLIMHLREALHNDGTDIQTAVDNADVLIVQTAILEANQHESVVVVGQDVTLLTLITALTPEEKMFYC</sequence>
<gene>
    <name evidence="1" type="ORF">SK128_000515</name>
</gene>